<organism evidence="1">
    <name type="scientific">marine sediment metagenome</name>
    <dbReference type="NCBI Taxonomy" id="412755"/>
    <lineage>
        <taxon>unclassified sequences</taxon>
        <taxon>metagenomes</taxon>
        <taxon>ecological metagenomes</taxon>
    </lineage>
</organism>
<dbReference type="EMBL" id="BARV01017580">
    <property type="protein sequence ID" value="GAI24923.1"/>
    <property type="molecule type" value="Genomic_DNA"/>
</dbReference>
<sequence length="118" mass="13481">PSISFDLEVQEYDGKNYVVLEIHVFEQLPILCKKDYPEVLRRGACYVRSRRKPETTEIPTQEDMRDLLDLAIEKGLRKYVTLAYRAGVGLVPIPTVTAPLPATTIDQELYDKELGDLK</sequence>
<protein>
    <submittedName>
        <fullName evidence="1">Uncharacterized protein</fullName>
    </submittedName>
</protein>
<name>X1M0N4_9ZZZZ</name>
<comment type="caution">
    <text evidence="1">The sequence shown here is derived from an EMBL/GenBank/DDBJ whole genome shotgun (WGS) entry which is preliminary data.</text>
</comment>
<accession>X1M0N4</accession>
<gene>
    <name evidence="1" type="ORF">S06H3_29920</name>
</gene>
<reference evidence="1" key="1">
    <citation type="journal article" date="2014" name="Front. Microbiol.">
        <title>High frequency of phylogenetically diverse reductive dehalogenase-homologous genes in deep subseafloor sedimentary metagenomes.</title>
        <authorList>
            <person name="Kawai M."/>
            <person name="Futagami T."/>
            <person name="Toyoda A."/>
            <person name="Takaki Y."/>
            <person name="Nishi S."/>
            <person name="Hori S."/>
            <person name="Arai W."/>
            <person name="Tsubouchi T."/>
            <person name="Morono Y."/>
            <person name="Uchiyama I."/>
            <person name="Ito T."/>
            <person name="Fujiyama A."/>
            <person name="Inagaki F."/>
            <person name="Takami H."/>
        </authorList>
    </citation>
    <scope>NUCLEOTIDE SEQUENCE</scope>
    <source>
        <strain evidence="1">Expedition CK06-06</strain>
    </source>
</reference>
<dbReference type="AlphaFoldDB" id="X1M0N4"/>
<feature type="non-terminal residue" evidence="1">
    <location>
        <position position="1"/>
    </location>
</feature>
<proteinExistence type="predicted"/>
<evidence type="ECO:0000313" key="1">
    <source>
        <dbReference type="EMBL" id="GAI24923.1"/>
    </source>
</evidence>